<dbReference type="Proteomes" id="UP000243975">
    <property type="component" value="Unassembled WGS sequence"/>
</dbReference>
<feature type="compositionally biased region" description="Polar residues" evidence="1">
    <location>
        <begin position="622"/>
        <end position="649"/>
    </location>
</feature>
<dbReference type="Pfam" id="PF14309">
    <property type="entry name" value="DUF4378"/>
    <property type="match status" value="1"/>
</dbReference>
<feature type="compositionally biased region" description="Low complexity" evidence="1">
    <location>
        <begin position="116"/>
        <end position="130"/>
    </location>
</feature>
<feature type="region of interest" description="Disordered" evidence="1">
    <location>
        <begin position="116"/>
        <end position="141"/>
    </location>
</feature>
<keyword evidence="4" id="KW-1185">Reference proteome</keyword>
<sequence>MQMSTKEVVYTLKDDKQELQKQLGCMNGIFQLFDRRYLLGQRRHGHNQKRLPPGQSDNGEKEFSNESEQAKEKNPKVVTKEKHRVSIESSRNSFSSSSSSTALSSLDCSKRVQTEQSSSCQSVVSEPYSSPSLHRKPPDLFIQSPDIRDVVRDSMTREPRVVSIKTAAKEERAGPAMKYVDSPRPFPYQKPIQYDGNNQIAKLRGIPWAVKEVKEISRFSCDERESRYLLKSNMKVKELPRLSLDSKQSFISNSVNEPRRSLQIRQIQGGGDTKSPASQTHESRSNKRPSSSVVARLMGLETLTASIDESEALKTKPCLSEELVSDSRSSRKEELKHDRNSTSPRVGRNQISRQKGVSNVITRIPMETAPWKQEGSARGSQKPVKNKEAQAKTEAASPSVYGEIEKRLTEHGFKTAGKDLRALKQILEAMQKTRKRLEDKDHALDNSSIDHRQNQKSDQPVSPTIKGINPPRKLEFLNGNAKPAKLTSDSIMITDIQTVKNAEAKKDSVGRQRLIDPTLRDRKATGRPLSISNFPEYLPGEKSTSSRYSGTLSPRMQRSKNGIDKPSIHGPSSDWSRTKKQPSMQRTQLGSTTRQLKAKSMDPLQESEQLCGCNSKKRNFSQQSDTVSFQSESNSQASQNDSEVMSTEWIQEVDSAFRPKENRRGNNAERLTEDRPMADHAKHTMEQPSPVSVLDAFYTEDTPSPVKKKSNAFNDDENLRFEEPQDHAKIYDLANSTNLDQYCEFNSVKLANINSLVHKIELLNTNAEAATVNHTATSPCKSETGDHYYVKEILFASGFLKDLDRTTTLVHIPLTGNLINHELFHVLEKTKGHTDLADDEYHKKNTHSKSNEKIRRKMVFDTVNDVLGHKLAMLGPFWPWTNKHNGRILNGDKLLKELCSEIDRLQNNSETGIYDEDDEVINIINADVNKRSQAWDEHCYEVPGLVLDIERLIFKDLVSEVVNAQITSLQDWPTRHRRQLFPV</sequence>
<feature type="compositionally biased region" description="Basic and acidic residues" evidence="1">
    <location>
        <begin position="503"/>
        <end position="524"/>
    </location>
</feature>
<feature type="compositionally biased region" description="Basic and acidic residues" evidence="1">
    <location>
        <begin position="328"/>
        <end position="340"/>
    </location>
</feature>
<feature type="compositionally biased region" description="Basic and acidic residues" evidence="1">
    <location>
        <begin position="437"/>
        <end position="455"/>
    </location>
</feature>
<dbReference type="EMBL" id="LEKV01006791">
    <property type="protein sequence ID" value="KVH48444.1"/>
    <property type="molecule type" value="Genomic_DNA"/>
</dbReference>
<dbReference type="STRING" id="59895.A0A118J1Z6"/>
<feature type="region of interest" description="Disordered" evidence="1">
    <location>
        <begin position="622"/>
        <end position="675"/>
    </location>
</feature>
<dbReference type="Gramene" id="KVH48444">
    <property type="protein sequence ID" value="KVH48444"/>
    <property type="gene ID" value="Ccrd_025724"/>
</dbReference>
<feature type="compositionally biased region" description="Polar residues" evidence="1">
    <location>
        <begin position="341"/>
        <end position="361"/>
    </location>
</feature>
<evidence type="ECO:0000313" key="4">
    <source>
        <dbReference type="Proteomes" id="UP000243975"/>
    </source>
</evidence>
<dbReference type="InterPro" id="IPR033334">
    <property type="entry name" value="LNG1/2"/>
</dbReference>
<feature type="domain" description="DUF4378" evidence="2">
    <location>
        <begin position="786"/>
        <end position="960"/>
    </location>
</feature>
<feature type="region of interest" description="Disordered" evidence="1">
    <location>
        <begin position="317"/>
        <end position="398"/>
    </location>
</feature>
<feature type="compositionally biased region" description="Basic and acidic residues" evidence="1">
    <location>
        <begin position="655"/>
        <end position="675"/>
    </location>
</feature>
<dbReference type="OMA" id="HTMEQPS"/>
<name>A0A118J1Z6_CYNCS</name>
<feature type="compositionally biased region" description="Polar residues" evidence="1">
    <location>
        <begin position="542"/>
        <end position="560"/>
    </location>
</feature>
<gene>
    <name evidence="3" type="ORF">Ccrd_025724</name>
</gene>
<dbReference type="GO" id="GO:0051513">
    <property type="term" value="P:regulation of monopolar cell growth"/>
    <property type="evidence" value="ECO:0007669"/>
    <property type="project" value="InterPro"/>
</dbReference>
<dbReference type="PANTHER" id="PTHR31680">
    <property type="entry name" value="LONGIFOLIA PROTEIN"/>
    <property type="match status" value="1"/>
</dbReference>
<comment type="caution">
    <text evidence="3">The sequence shown here is derived from an EMBL/GenBank/DDBJ whole genome shotgun (WGS) entry which is preliminary data.</text>
</comment>
<evidence type="ECO:0000259" key="2">
    <source>
        <dbReference type="Pfam" id="PF14309"/>
    </source>
</evidence>
<feature type="region of interest" description="Disordered" evidence="1">
    <location>
        <begin position="266"/>
        <end position="292"/>
    </location>
</feature>
<dbReference type="InterPro" id="IPR025486">
    <property type="entry name" value="DUF4378"/>
</dbReference>
<feature type="compositionally biased region" description="Low complexity" evidence="1">
    <location>
        <begin position="87"/>
        <end position="102"/>
    </location>
</feature>
<accession>A0A118J1Z6</accession>
<dbReference type="OrthoDB" id="769613at2759"/>
<evidence type="ECO:0000256" key="1">
    <source>
        <dbReference type="SAM" id="MobiDB-lite"/>
    </source>
</evidence>
<evidence type="ECO:0000313" key="3">
    <source>
        <dbReference type="EMBL" id="KVH48444.1"/>
    </source>
</evidence>
<feature type="region of interest" description="Disordered" evidence="1">
    <location>
        <begin position="43"/>
        <end position="102"/>
    </location>
</feature>
<protein>
    <recommendedName>
        <fullName evidence="2">DUF4378 domain-containing protein</fullName>
    </recommendedName>
</protein>
<feature type="compositionally biased region" description="Polar residues" evidence="1">
    <location>
        <begin position="581"/>
        <end position="595"/>
    </location>
</feature>
<proteinExistence type="predicted"/>
<feature type="region of interest" description="Disordered" evidence="1">
    <location>
        <begin position="437"/>
        <end position="476"/>
    </location>
</feature>
<reference evidence="3 4" key="1">
    <citation type="journal article" date="2016" name="Sci. Rep.">
        <title>The genome sequence of the outbreeding globe artichoke constructed de novo incorporating a phase-aware low-pass sequencing strategy of F1 progeny.</title>
        <authorList>
            <person name="Scaglione D."/>
            <person name="Reyes-Chin-Wo S."/>
            <person name="Acquadro A."/>
            <person name="Froenicke L."/>
            <person name="Portis E."/>
            <person name="Beitel C."/>
            <person name="Tirone M."/>
            <person name="Mauro R."/>
            <person name="Lo Monaco A."/>
            <person name="Mauromicale G."/>
            <person name="Faccioli P."/>
            <person name="Cattivelli L."/>
            <person name="Rieseberg L."/>
            <person name="Michelmore R."/>
            <person name="Lanteri S."/>
        </authorList>
    </citation>
    <scope>NUCLEOTIDE SEQUENCE [LARGE SCALE GENOMIC DNA]</scope>
    <source>
        <strain evidence="3">2C</strain>
    </source>
</reference>
<feature type="compositionally biased region" description="Basic and acidic residues" evidence="1">
    <location>
        <begin position="58"/>
        <end position="86"/>
    </location>
</feature>
<dbReference type="PANTHER" id="PTHR31680:SF21">
    <property type="entry name" value="DUF4378 DOMAIN-CONTAINING PROTEIN"/>
    <property type="match status" value="1"/>
</dbReference>
<dbReference type="AlphaFoldDB" id="A0A118J1Z6"/>
<feature type="region of interest" description="Disordered" evidence="1">
    <location>
        <begin position="503"/>
        <end position="606"/>
    </location>
</feature>
<organism evidence="3 4">
    <name type="scientific">Cynara cardunculus var. scolymus</name>
    <name type="common">Globe artichoke</name>
    <name type="synonym">Cynara scolymus</name>
    <dbReference type="NCBI Taxonomy" id="59895"/>
    <lineage>
        <taxon>Eukaryota</taxon>
        <taxon>Viridiplantae</taxon>
        <taxon>Streptophyta</taxon>
        <taxon>Embryophyta</taxon>
        <taxon>Tracheophyta</taxon>
        <taxon>Spermatophyta</taxon>
        <taxon>Magnoliopsida</taxon>
        <taxon>eudicotyledons</taxon>
        <taxon>Gunneridae</taxon>
        <taxon>Pentapetalae</taxon>
        <taxon>asterids</taxon>
        <taxon>campanulids</taxon>
        <taxon>Asterales</taxon>
        <taxon>Asteraceae</taxon>
        <taxon>Carduoideae</taxon>
        <taxon>Cardueae</taxon>
        <taxon>Carduinae</taxon>
        <taxon>Cynara</taxon>
    </lineage>
</organism>